<feature type="region of interest" description="Disordered" evidence="1">
    <location>
        <begin position="684"/>
        <end position="749"/>
    </location>
</feature>
<dbReference type="SMART" id="SM00367">
    <property type="entry name" value="LRR_CC"/>
    <property type="match status" value="5"/>
</dbReference>
<dbReference type="InterPro" id="IPR006553">
    <property type="entry name" value="Leu-rich_rpt_Cys-con_subtyp"/>
</dbReference>
<dbReference type="Pfam" id="PF12937">
    <property type="entry name" value="F-box-like"/>
    <property type="match status" value="1"/>
</dbReference>
<proteinExistence type="predicted"/>
<dbReference type="AlphaFoldDB" id="A0AAD5T4Q1"/>
<evidence type="ECO:0000313" key="4">
    <source>
        <dbReference type="Proteomes" id="UP001211907"/>
    </source>
</evidence>
<feature type="compositionally biased region" description="Gly residues" evidence="1">
    <location>
        <begin position="702"/>
        <end position="718"/>
    </location>
</feature>
<protein>
    <recommendedName>
        <fullName evidence="2">F-box domain-containing protein</fullName>
    </recommendedName>
</protein>
<dbReference type="Gene3D" id="3.80.10.10">
    <property type="entry name" value="Ribonuclease Inhibitor"/>
    <property type="match status" value="4"/>
</dbReference>
<reference evidence="3" key="1">
    <citation type="submission" date="2020-05" db="EMBL/GenBank/DDBJ databases">
        <title>Phylogenomic resolution of chytrid fungi.</title>
        <authorList>
            <person name="Stajich J.E."/>
            <person name="Amses K."/>
            <person name="Simmons R."/>
            <person name="Seto K."/>
            <person name="Myers J."/>
            <person name="Bonds A."/>
            <person name="Quandt C.A."/>
            <person name="Barry K."/>
            <person name="Liu P."/>
            <person name="Grigoriev I."/>
            <person name="Longcore J.E."/>
            <person name="James T.Y."/>
        </authorList>
    </citation>
    <scope>NUCLEOTIDE SEQUENCE</scope>
    <source>
        <strain evidence="3">JEL0513</strain>
    </source>
</reference>
<dbReference type="InterPro" id="IPR001810">
    <property type="entry name" value="F-box_dom"/>
</dbReference>
<feature type="domain" description="F-box" evidence="2">
    <location>
        <begin position="11"/>
        <end position="51"/>
    </location>
</feature>
<feature type="compositionally biased region" description="Basic residues" evidence="1">
    <location>
        <begin position="719"/>
        <end position="733"/>
    </location>
</feature>
<dbReference type="PROSITE" id="PS50181">
    <property type="entry name" value="FBOX"/>
    <property type="match status" value="1"/>
</dbReference>
<evidence type="ECO:0000259" key="2">
    <source>
        <dbReference type="PROSITE" id="PS50181"/>
    </source>
</evidence>
<comment type="caution">
    <text evidence="3">The sequence shown here is derived from an EMBL/GenBank/DDBJ whole genome shotgun (WGS) entry which is preliminary data.</text>
</comment>
<dbReference type="CDD" id="cd09917">
    <property type="entry name" value="F-box_SF"/>
    <property type="match status" value="1"/>
</dbReference>
<evidence type="ECO:0000313" key="3">
    <source>
        <dbReference type="EMBL" id="KAJ3130735.1"/>
    </source>
</evidence>
<dbReference type="GO" id="GO:0019005">
    <property type="term" value="C:SCF ubiquitin ligase complex"/>
    <property type="evidence" value="ECO:0007669"/>
    <property type="project" value="TreeGrafter"/>
</dbReference>
<accession>A0AAD5T4Q1</accession>
<dbReference type="PANTHER" id="PTHR13318">
    <property type="entry name" value="PARTNER OF PAIRED, ISOFORM B-RELATED"/>
    <property type="match status" value="1"/>
</dbReference>
<dbReference type="InterPro" id="IPR032675">
    <property type="entry name" value="LRR_dom_sf"/>
</dbReference>
<dbReference type="SUPFAM" id="SSF81383">
    <property type="entry name" value="F-box domain"/>
    <property type="match status" value="1"/>
</dbReference>
<dbReference type="InterPro" id="IPR036047">
    <property type="entry name" value="F-box-like_dom_sf"/>
</dbReference>
<organism evidence="3 4">
    <name type="scientific">Physocladia obscura</name>
    <dbReference type="NCBI Taxonomy" id="109957"/>
    <lineage>
        <taxon>Eukaryota</taxon>
        <taxon>Fungi</taxon>
        <taxon>Fungi incertae sedis</taxon>
        <taxon>Chytridiomycota</taxon>
        <taxon>Chytridiomycota incertae sedis</taxon>
        <taxon>Chytridiomycetes</taxon>
        <taxon>Chytridiales</taxon>
        <taxon>Chytriomycetaceae</taxon>
        <taxon>Physocladia</taxon>
    </lineage>
</organism>
<keyword evidence="4" id="KW-1185">Reference proteome</keyword>
<gene>
    <name evidence="3" type="ORF">HK100_007588</name>
</gene>
<dbReference type="EMBL" id="JADGJH010000359">
    <property type="protein sequence ID" value="KAJ3130735.1"/>
    <property type="molecule type" value="Genomic_DNA"/>
</dbReference>
<dbReference type="GO" id="GO:0031146">
    <property type="term" value="P:SCF-dependent proteasomal ubiquitin-dependent protein catabolic process"/>
    <property type="evidence" value="ECO:0007669"/>
    <property type="project" value="TreeGrafter"/>
</dbReference>
<dbReference type="Proteomes" id="UP001211907">
    <property type="component" value="Unassembled WGS sequence"/>
</dbReference>
<name>A0AAD5T4Q1_9FUNG</name>
<dbReference type="SUPFAM" id="SSF52047">
    <property type="entry name" value="RNI-like"/>
    <property type="match status" value="2"/>
</dbReference>
<feature type="region of interest" description="Disordered" evidence="1">
    <location>
        <begin position="481"/>
        <end position="502"/>
    </location>
</feature>
<feature type="compositionally biased region" description="Low complexity" evidence="1">
    <location>
        <begin position="481"/>
        <end position="495"/>
    </location>
</feature>
<evidence type="ECO:0000256" key="1">
    <source>
        <dbReference type="SAM" id="MobiDB-lite"/>
    </source>
</evidence>
<feature type="region of interest" description="Disordered" evidence="1">
    <location>
        <begin position="619"/>
        <end position="649"/>
    </location>
</feature>
<sequence>MELALIDKLCPVEILLEVCKLLDDQDKCRLCRTSRYWQAILYNAPELWKRLDLSNRYTLGGDKFIEIDENSKNTTKHLKLLLTTPMRQQSHEISTAQKEEQHNKQLPTLVPSYSRFTSLMRLDLSCTGINLEFFSQESAPHSLLTTLTQLVISGCPLVSSSSLYFLKGFRNLSYLDISHCDNVDNLGLEVLAFFTPWIRELNLAYLFKLTESGVKKLFRMPGLKVLNLMGCCRIKSYPWAITNSAPNSALQIRDLSMGEDSRIQTHGFWLLWCTWQRWDMTKLSAICPFLETLRLNMVLFDFPEDGFEILLNECKMLKHLSLVVERNTVPALCAVSKKLCELKSLDLIIHIGVQSEHMESLIASNALTRLKALKFHSKHTAIFTDASLKSFIKQSQNIEYLELNGEELNSSALTNVVDQLAKLNSLMLHHVHISNSAMRAISKNSKNLRDITITDLQVDSTRHRNLSAAVVDTTTVAVNTAANNNNNRQNRNASNSKLPVTPRGFSGLTERQKSIMGLGSANKLKWLVSDPTICLKLKKIELSSYEGFSDKDLAVIPKSCVNLQWVNFHFAFTFPKTLTALSIHCPNLLFLRLFHCNSLVAGSGASPQTPRVLLNTASLQRRQSSVSRRSTNSTSDSASSGRSTVSSSASALQRTPVLVLPNGCDLEIPMRKMSPFMATLYAASSSDSRNGGKKGFTDNSNGSGGSGGADGGYGSGGGGRRRGKRQAKRKCQQHRAVANSKQKEKSGSFLGLAETQTIAESMKFETGRREKKGKGGAFLCSSPECQALIDFAMPPAAKRKTTKQKIKEDDTSNISHNPVFSRKLRVLDLSGSQGLSDYIISTAFADGLTNLHTLLLEGCDEALTESGVVKFAEKRWKSLKRMHIRNCRGVSMNVTLENYLSKGLEIDLLVDGGRLRVWD</sequence>